<dbReference type="PANTHER" id="PTHR34701">
    <property type="entry name" value="TRANSCRIPTIONAL REGULATOR MRAZ"/>
    <property type="match status" value="1"/>
</dbReference>
<dbReference type="InterPro" id="IPR037914">
    <property type="entry name" value="SpoVT-AbrB_sf"/>
</dbReference>
<keyword evidence="2 7" id="KW-0963">Cytoplasm</keyword>
<sequence length="160" mass="18299">MYRILETFAVKPDAKGRIALPSALRKALGGEVAGGFFIRRSMQETCLEMYTSRMWEEELDKIQRLNPYVREHRDFIRRFMAGVRFVEADAVGRVNIPADLAAWAHFEREVVLSPVGNFFELWDKDLYEQALGRGESSYAELAEKLMGSAGKEDDTSSREI</sequence>
<dbReference type="GO" id="GO:0009295">
    <property type="term" value="C:nucleoid"/>
    <property type="evidence" value="ECO:0007669"/>
    <property type="project" value="UniProtKB-SubCell"/>
</dbReference>
<dbReference type="CDD" id="cd16320">
    <property type="entry name" value="MraZ_N"/>
    <property type="match status" value="1"/>
</dbReference>
<evidence type="ECO:0000256" key="1">
    <source>
        <dbReference type="ARBA" id="ARBA00013860"/>
    </source>
</evidence>
<dbReference type="PROSITE" id="PS51740">
    <property type="entry name" value="SPOVT_ABRB"/>
    <property type="match status" value="1"/>
</dbReference>
<evidence type="ECO:0000256" key="5">
    <source>
        <dbReference type="ARBA" id="ARBA00023125"/>
    </source>
</evidence>
<dbReference type="Gene3D" id="3.40.1550.20">
    <property type="entry name" value="Transcriptional regulator MraZ domain"/>
    <property type="match status" value="1"/>
</dbReference>
<dbReference type="AlphaFoldDB" id="A0A9D1H8H8"/>
<dbReference type="SUPFAM" id="SSF89447">
    <property type="entry name" value="AbrB/MazE/MraZ-like"/>
    <property type="match status" value="1"/>
</dbReference>
<comment type="similarity">
    <text evidence="7">Belongs to the MraZ family.</text>
</comment>
<evidence type="ECO:0000256" key="6">
    <source>
        <dbReference type="ARBA" id="ARBA00023163"/>
    </source>
</evidence>
<evidence type="ECO:0000313" key="9">
    <source>
        <dbReference type="EMBL" id="HIT97418.1"/>
    </source>
</evidence>
<dbReference type="InterPro" id="IPR038619">
    <property type="entry name" value="MraZ_sf"/>
</dbReference>
<dbReference type="Proteomes" id="UP000824161">
    <property type="component" value="Unassembled WGS sequence"/>
</dbReference>
<evidence type="ECO:0000256" key="7">
    <source>
        <dbReference type="HAMAP-Rule" id="MF_01008"/>
    </source>
</evidence>
<dbReference type="GO" id="GO:0005737">
    <property type="term" value="C:cytoplasm"/>
    <property type="evidence" value="ECO:0007669"/>
    <property type="project" value="UniProtKB-UniRule"/>
</dbReference>
<dbReference type="GO" id="GO:2000143">
    <property type="term" value="P:negative regulation of DNA-templated transcription initiation"/>
    <property type="evidence" value="ECO:0007669"/>
    <property type="project" value="TreeGrafter"/>
</dbReference>
<comment type="caution">
    <text evidence="9">The sequence shown here is derived from an EMBL/GenBank/DDBJ whole genome shotgun (WGS) entry which is preliminary data.</text>
</comment>
<evidence type="ECO:0000259" key="8">
    <source>
        <dbReference type="PROSITE" id="PS51740"/>
    </source>
</evidence>
<keyword evidence="4 7" id="KW-0805">Transcription regulation</keyword>
<comment type="subcellular location">
    <subcellularLocation>
        <location evidence="7">Cytoplasm</location>
        <location evidence="7">Nucleoid</location>
    </subcellularLocation>
</comment>
<dbReference type="InterPro" id="IPR020603">
    <property type="entry name" value="MraZ_dom"/>
</dbReference>
<gene>
    <name evidence="7" type="primary">mraZ</name>
    <name evidence="9" type="ORF">IAC44_01115</name>
</gene>
<evidence type="ECO:0000313" key="10">
    <source>
        <dbReference type="Proteomes" id="UP000824161"/>
    </source>
</evidence>
<dbReference type="InterPro" id="IPR007159">
    <property type="entry name" value="SpoVT-AbrB_dom"/>
</dbReference>
<dbReference type="CDD" id="cd16321">
    <property type="entry name" value="MraZ_C"/>
    <property type="match status" value="1"/>
</dbReference>
<name>A0A9D1H8H8_9FLAO</name>
<dbReference type="HAMAP" id="MF_01008">
    <property type="entry name" value="MraZ"/>
    <property type="match status" value="1"/>
</dbReference>
<keyword evidence="5 7" id="KW-0238">DNA-binding</keyword>
<keyword evidence="3" id="KW-0677">Repeat</keyword>
<feature type="domain" description="SpoVT-AbrB" evidence="8">
    <location>
        <begin position="7"/>
        <end position="54"/>
    </location>
</feature>
<dbReference type="InterPro" id="IPR035644">
    <property type="entry name" value="MraZ_C"/>
</dbReference>
<evidence type="ECO:0000256" key="3">
    <source>
        <dbReference type="ARBA" id="ARBA00022737"/>
    </source>
</evidence>
<accession>A0A9D1H8H8</accession>
<organism evidence="9 10">
    <name type="scientific">Candidatus Merdimorpha stercoravium</name>
    <dbReference type="NCBI Taxonomy" id="2840863"/>
    <lineage>
        <taxon>Bacteria</taxon>
        <taxon>Pseudomonadati</taxon>
        <taxon>Bacteroidota</taxon>
        <taxon>Flavobacteriia</taxon>
        <taxon>Flavobacteriales</taxon>
        <taxon>Candidatus Merdimorpha</taxon>
    </lineage>
</organism>
<dbReference type="InterPro" id="IPR035642">
    <property type="entry name" value="MraZ_N"/>
</dbReference>
<proteinExistence type="inferred from homology"/>
<protein>
    <recommendedName>
        <fullName evidence="1 7">Transcriptional regulator MraZ</fullName>
    </recommendedName>
</protein>
<comment type="subunit">
    <text evidence="7">Forms oligomers.</text>
</comment>
<dbReference type="PANTHER" id="PTHR34701:SF1">
    <property type="entry name" value="TRANSCRIPTIONAL REGULATOR MRAZ"/>
    <property type="match status" value="1"/>
</dbReference>
<evidence type="ECO:0000256" key="4">
    <source>
        <dbReference type="ARBA" id="ARBA00023015"/>
    </source>
</evidence>
<dbReference type="Pfam" id="PF02381">
    <property type="entry name" value="MraZ"/>
    <property type="match status" value="2"/>
</dbReference>
<reference evidence="9" key="1">
    <citation type="submission" date="2020-10" db="EMBL/GenBank/DDBJ databases">
        <authorList>
            <person name="Gilroy R."/>
        </authorList>
    </citation>
    <scope>NUCLEOTIDE SEQUENCE</scope>
    <source>
        <strain evidence="9">1383</strain>
    </source>
</reference>
<dbReference type="GO" id="GO:0000976">
    <property type="term" value="F:transcription cis-regulatory region binding"/>
    <property type="evidence" value="ECO:0007669"/>
    <property type="project" value="TreeGrafter"/>
</dbReference>
<dbReference type="GO" id="GO:0003700">
    <property type="term" value="F:DNA-binding transcription factor activity"/>
    <property type="evidence" value="ECO:0007669"/>
    <property type="project" value="UniProtKB-UniRule"/>
</dbReference>
<keyword evidence="6 7" id="KW-0804">Transcription</keyword>
<reference evidence="9" key="2">
    <citation type="journal article" date="2021" name="PeerJ">
        <title>Extensive microbial diversity within the chicken gut microbiome revealed by metagenomics and culture.</title>
        <authorList>
            <person name="Gilroy R."/>
            <person name="Ravi A."/>
            <person name="Getino M."/>
            <person name="Pursley I."/>
            <person name="Horton D.L."/>
            <person name="Alikhan N.F."/>
            <person name="Baker D."/>
            <person name="Gharbi K."/>
            <person name="Hall N."/>
            <person name="Watson M."/>
            <person name="Adriaenssens E.M."/>
            <person name="Foster-Nyarko E."/>
            <person name="Jarju S."/>
            <person name="Secka A."/>
            <person name="Antonio M."/>
            <person name="Oren A."/>
            <person name="Chaudhuri R.R."/>
            <person name="La Ragione R."/>
            <person name="Hildebrand F."/>
            <person name="Pallen M.J."/>
        </authorList>
    </citation>
    <scope>NUCLEOTIDE SEQUENCE</scope>
    <source>
        <strain evidence="9">1383</strain>
    </source>
</reference>
<dbReference type="EMBL" id="DVLY01000024">
    <property type="protein sequence ID" value="HIT97418.1"/>
    <property type="molecule type" value="Genomic_DNA"/>
</dbReference>
<dbReference type="InterPro" id="IPR003444">
    <property type="entry name" value="MraZ"/>
</dbReference>
<evidence type="ECO:0000256" key="2">
    <source>
        <dbReference type="ARBA" id="ARBA00022490"/>
    </source>
</evidence>